<evidence type="ECO:0000313" key="11">
    <source>
        <dbReference type="EMBL" id="TGK42164.1"/>
    </source>
</evidence>
<sequence>MNRKLKIALIIVGIPVVLVSGLICFSPTVYYIASYFASKQYKEVPSQNLENQVYFKFKEPFGINTKDSKSVKFKLAFSYEANQPKLEKELVDRMPQTRSLVNMIIASKLSEEFQNIPSQIDLREQIQATINHILSDGQITGVLISDIKIR</sequence>
<dbReference type="Proteomes" id="UP000298097">
    <property type="component" value="Unassembled WGS sequence"/>
</dbReference>
<evidence type="ECO:0000256" key="4">
    <source>
        <dbReference type="ARBA" id="ARBA00022475"/>
    </source>
</evidence>
<dbReference type="PANTHER" id="PTHR35091:SF2">
    <property type="entry name" value="FLAGELLAR PROTEIN FLIL"/>
    <property type="match status" value="1"/>
</dbReference>
<feature type="transmembrane region" description="Helical" evidence="10">
    <location>
        <begin position="7"/>
        <end position="33"/>
    </location>
</feature>
<dbReference type="PANTHER" id="PTHR35091">
    <property type="entry name" value="FLAGELLAR PROTEIN FLIL"/>
    <property type="match status" value="1"/>
</dbReference>
<comment type="subcellular location">
    <subcellularLocation>
        <location evidence="2">Cell membrane</location>
        <topology evidence="2">Single-pass membrane protein</topology>
    </subcellularLocation>
</comment>
<comment type="function">
    <text evidence="1 10">Controls the rotational direction of flagella during chemotaxis.</text>
</comment>
<dbReference type="OrthoDB" id="331307at2"/>
<keyword evidence="6 10" id="KW-0812">Transmembrane</keyword>
<evidence type="ECO:0000313" key="12">
    <source>
        <dbReference type="Proteomes" id="UP000298097"/>
    </source>
</evidence>
<comment type="similarity">
    <text evidence="3 10">Belongs to the FliL family.</text>
</comment>
<dbReference type="RefSeq" id="WP_135773107.1">
    <property type="nucleotide sequence ID" value="NZ_RQEY01000010.1"/>
</dbReference>
<keyword evidence="8 10" id="KW-1133">Transmembrane helix</keyword>
<evidence type="ECO:0000256" key="7">
    <source>
        <dbReference type="ARBA" id="ARBA00022779"/>
    </source>
</evidence>
<dbReference type="GO" id="GO:0009425">
    <property type="term" value="C:bacterial-type flagellum basal body"/>
    <property type="evidence" value="ECO:0007669"/>
    <property type="project" value="InterPro"/>
</dbReference>
<dbReference type="GO" id="GO:0005886">
    <property type="term" value="C:plasma membrane"/>
    <property type="evidence" value="ECO:0007669"/>
    <property type="project" value="UniProtKB-SubCell"/>
</dbReference>
<protein>
    <recommendedName>
        <fullName evidence="10">Flagellar protein FliL</fullName>
    </recommendedName>
</protein>
<evidence type="ECO:0000256" key="2">
    <source>
        <dbReference type="ARBA" id="ARBA00004162"/>
    </source>
</evidence>
<dbReference type="GO" id="GO:0071978">
    <property type="term" value="P:bacterial-type flagellum-dependent swarming motility"/>
    <property type="evidence" value="ECO:0007669"/>
    <property type="project" value="TreeGrafter"/>
</dbReference>
<dbReference type="InterPro" id="IPR005503">
    <property type="entry name" value="FliL"/>
</dbReference>
<comment type="caution">
    <text evidence="11">The sequence shown here is derived from an EMBL/GenBank/DDBJ whole genome shotgun (WGS) entry which is preliminary data.</text>
</comment>
<dbReference type="EMBL" id="RQEY01000010">
    <property type="protein sequence ID" value="TGK42164.1"/>
    <property type="molecule type" value="Genomic_DNA"/>
</dbReference>
<keyword evidence="12" id="KW-1185">Reference proteome</keyword>
<evidence type="ECO:0000256" key="6">
    <source>
        <dbReference type="ARBA" id="ARBA00022692"/>
    </source>
</evidence>
<evidence type="ECO:0000256" key="8">
    <source>
        <dbReference type="ARBA" id="ARBA00022989"/>
    </source>
</evidence>
<keyword evidence="4 10" id="KW-1003">Cell membrane</keyword>
<dbReference type="Pfam" id="PF03748">
    <property type="entry name" value="FliL"/>
    <property type="match status" value="1"/>
</dbReference>
<evidence type="ECO:0000256" key="3">
    <source>
        <dbReference type="ARBA" id="ARBA00008281"/>
    </source>
</evidence>
<dbReference type="GO" id="GO:0006935">
    <property type="term" value="P:chemotaxis"/>
    <property type="evidence" value="ECO:0007669"/>
    <property type="project" value="UniProtKB-KW"/>
</dbReference>
<keyword evidence="7 10" id="KW-0283">Flagellar rotation</keyword>
<evidence type="ECO:0000256" key="9">
    <source>
        <dbReference type="ARBA" id="ARBA00023136"/>
    </source>
</evidence>
<gene>
    <name evidence="11" type="ORF">EHO65_05215</name>
</gene>
<keyword evidence="9 10" id="KW-0472">Membrane</keyword>
<name>A0A4R9H821_9LEPT</name>
<proteinExistence type="inferred from homology"/>
<organism evidence="11 12">
    <name type="scientific">Leptospira andrefontaineae</name>
    <dbReference type="NCBI Taxonomy" id="2484976"/>
    <lineage>
        <taxon>Bacteria</taxon>
        <taxon>Pseudomonadati</taxon>
        <taxon>Spirochaetota</taxon>
        <taxon>Spirochaetia</taxon>
        <taxon>Leptospirales</taxon>
        <taxon>Leptospiraceae</taxon>
        <taxon>Leptospira</taxon>
    </lineage>
</organism>
<keyword evidence="5 10" id="KW-0145">Chemotaxis</keyword>
<accession>A0A4R9H821</accession>
<evidence type="ECO:0000256" key="5">
    <source>
        <dbReference type="ARBA" id="ARBA00022500"/>
    </source>
</evidence>
<dbReference type="AlphaFoldDB" id="A0A4R9H821"/>
<evidence type="ECO:0000256" key="1">
    <source>
        <dbReference type="ARBA" id="ARBA00002254"/>
    </source>
</evidence>
<evidence type="ECO:0000256" key="10">
    <source>
        <dbReference type="RuleBase" id="RU364125"/>
    </source>
</evidence>
<reference evidence="11" key="1">
    <citation type="journal article" date="2019" name="PLoS Negl. Trop. Dis.">
        <title>Revisiting the worldwide diversity of Leptospira species in the environment.</title>
        <authorList>
            <person name="Vincent A.T."/>
            <person name="Schiettekatte O."/>
            <person name="Bourhy P."/>
            <person name="Veyrier F.J."/>
            <person name="Picardeau M."/>
        </authorList>
    </citation>
    <scope>NUCLEOTIDE SEQUENCE [LARGE SCALE GENOMIC DNA]</scope>
    <source>
        <strain evidence="11">201800301</strain>
    </source>
</reference>